<sequence>MSAPNSVDFYLEDEHQWNHIFVQPPRPAQLSQEPNLSTPQQHVHAATPRSGRRTSSSQASTRSSFVSRSDSDFSVMSAATSASSVSQTPFNINPVNDDGNNLPCEFVFLGCEQTFHPEEVEAWISHHEAHFTPHGPPRTSICTICDDRTARFSDSSDVYLNWRNRMIHIAEHLSTGESHLRPDFWMIDYMYEIGKIEKKVYEYAMLYTERPACSILVAPDFVPPEKKEKQERASREVHDQAREDRKRAREKTGRTGGRSSAGRTNKGRS</sequence>
<proteinExistence type="predicted"/>
<feature type="compositionally biased region" description="Low complexity" evidence="1">
    <location>
        <begin position="53"/>
        <end position="65"/>
    </location>
</feature>
<feature type="region of interest" description="Disordered" evidence="1">
    <location>
        <begin position="223"/>
        <end position="269"/>
    </location>
</feature>
<accession>A0A3D8QMV1</accession>
<evidence type="ECO:0000313" key="2">
    <source>
        <dbReference type="EMBL" id="RDW62784.1"/>
    </source>
</evidence>
<organism evidence="2 3">
    <name type="scientific">Coleophoma crateriformis</name>
    <dbReference type="NCBI Taxonomy" id="565419"/>
    <lineage>
        <taxon>Eukaryota</taxon>
        <taxon>Fungi</taxon>
        <taxon>Dikarya</taxon>
        <taxon>Ascomycota</taxon>
        <taxon>Pezizomycotina</taxon>
        <taxon>Leotiomycetes</taxon>
        <taxon>Helotiales</taxon>
        <taxon>Dermateaceae</taxon>
        <taxon>Coleophoma</taxon>
    </lineage>
</organism>
<feature type="compositionally biased region" description="Basic and acidic residues" evidence="1">
    <location>
        <begin position="223"/>
        <end position="253"/>
    </location>
</feature>
<comment type="caution">
    <text evidence="2">The sequence shown here is derived from an EMBL/GenBank/DDBJ whole genome shotgun (WGS) entry which is preliminary data.</text>
</comment>
<name>A0A3D8QMV1_9HELO</name>
<feature type="compositionally biased region" description="Low complexity" evidence="1">
    <location>
        <begin position="257"/>
        <end position="269"/>
    </location>
</feature>
<evidence type="ECO:0000256" key="1">
    <source>
        <dbReference type="SAM" id="MobiDB-lite"/>
    </source>
</evidence>
<feature type="compositionally biased region" description="Polar residues" evidence="1">
    <location>
        <begin position="29"/>
        <end position="41"/>
    </location>
</feature>
<feature type="region of interest" description="Disordered" evidence="1">
    <location>
        <begin position="27"/>
        <end position="65"/>
    </location>
</feature>
<keyword evidence="3" id="KW-1185">Reference proteome</keyword>
<gene>
    <name evidence="2" type="ORF">BP5796_11086</name>
</gene>
<dbReference type="AlphaFoldDB" id="A0A3D8QMV1"/>
<protein>
    <submittedName>
        <fullName evidence="2">Uncharacterized protein</fullName>
    </submittedName>
</protein>
<evidence type="ECO:0000313" key="3">
    <source>
        <dbReference type="Proteomes" id="UP000256328"/>
    </source>
</evidence>
<dbReference type="Proteomes" id="UP000256328">
    <property type="component" value="Unassembled WGS sequence"/>
</dbReference>
<dbReference type="OrthoDB" id="409136at2759"/>
<dbReference type="EMBL" id="PDLN01000017">
    <property type="protein sequence ID" value="RDW62784.1"/>
    <property type="molecule type" value="Genomic_DNA"/>
</dbReference>
<reference evidence="2 3" key="1">
    <citation type="journal article" date="2018" name="IMA Fungus">
        <title>IMA Genome-F 9: Draft genome sequence of Annulohypoxylon stygium, Aspergillus mulundensis, Berkeleyomyces basicola (syn. Thielaviopsis basicola), Ceratocystis smalleyi, two Cercospora beticola strains, Coleophoma cylindrospora, Fusarium fracticaudum, Phialophora cf. hyalina, and Morchella septimelata.</title>
        <authorList>
            <person name="Wingfield B.D."/>
            <person name="Bills G.F."/>
            <person name="Dong Y."/>
            <person name="Huang W."/>
            <person name="Nel W.J."/>
            <person name="Swalarsk-Parry B.S."/>
            <person name="Vaghefi N."/>
            <person name="Wilken P.M."/>
            <person name="An Z."/>
            <person name="de Beer Z.W."/>
            <person name="De Vos L."/>
            <person name="Chen L."/>
            <person name="Duong T.A."/>
            <person name="Gao Y."/>
            <person name="Hammerbacher A."/>
            <person name="Kikkert J.R."/>
            <person name="Li Y."/>
            <person name="Li H."/>
            <person name="Li K."/>
            <person name="Li Q."/>
            <person name="Liu X."/>
            <person name="Ma X."/>
            <person name="Naidoo K."/>
            <person name="Pethybridge S.J."/>
            <person name="Sun J."/>
            <person name="Steenkamp E.T."/>
            <person name="van der Nest M.A."/>
            <person name="van Wyk S."/>
            <person name="Wingfield M.J."/>
            <person name="Xiong C."/>
            <person name="Yue Q."/>
            <person name="Zhang X."/>
        </authorList>
    </citation>
    <scope>NUCLEOTIDE SEQUENCE [LARGE SCALE GENOMIC DNA]</scope>
    <source>
        <strain evidence="2 3">BP5796</strain>
    </source>
</reference>